<dbReference type="AlphaFoldDB" id="A0A9Q0GPS6"/>
<evidence type="ECO:0000313" key="1">
    <source>
        <dbReference type="EMBL" id="KAJ4945359.1"/>
    </source>
</evidence>
<organism evidence="1 2">
    <name type="scientific">Protea cynaroides</name>
    <dbReference type="NCBI Taxonomy" id="273540"/>
    <lineage>
        <taxon>Eukaryota</taxon>
        <taxon>Viridiplantae</taxon>
        <taxon>Streptophyta</taxon>
        <taxon>Embryophyta</taxon>
        <taxon>Tracheophyta</taxon>
        <taxon>Spermatophyta</taxon>
        <taxon>Magnoliopsida</taxon>
        <taxon>Proteales</taxon>
        <taxon>Proteaceae</taxon>
        <taxon>Protea</taxon>
    </lineage>
</organism>
<reference evidence="1" key="1">
    <citation type="journal article" date="2023" name="Plant J.">
        <title>The genome of the king protea, Protea cynaroides.</title>
        <authorList>
            <person name="Chang J."/>
            <person name="Duong T.A."/>
            <person name="Schoeman C."/>
            <person name="Ma X."/>
            <person name="Roodt D."/>
            <person name="Barker N."/>
            <person name="Li Z."/>
            <person name="Van de Peer Y."/>
            <person name="Mizrachi E."/>
        </authorList>
    </citation>
    <scope>NUCLEOTIDE SEQUENCE</scope>
    <source>
        <tissue evidence="1">Young leaves</tissue>
    </source>
</reference>
<name>A0A9Q0GPS6_9MAGN</name>
<dbReference type="Proteomes" id="UP001141806">
    <property type="component" value="Unassembled WGS sequence"/>
</dbReference>
<dbReference type="EMBL" id="JAMYWD010001089">
    <property type="protein sequence ID" value="KAJ4945359.1"/>
    <property type="molecule type" value="Genomic_DNA"/>
</dbReference>
<keyword evidence="2" id="KW-1185">Reference proteome</keyword>
<evidence type="ECO:0000313" key="2">
    <source>
        <dbReference type="Proteomes" id="UP001141806"/>
    </source>
</evidence>
<protein>
    <submittedName>
        <fullName evidence="1">Uncharacterized protein</fullName>
    </submittedName>
</protein>
<sequence length="157" mass="17357">MAVDLQNQIVGRFNEPVDSLGSLLTRRISVRLYESFSWVRVSVESHVRSMELKISSDLEGSDHRSVRREVAGWAARQGERQWEDLEGSRAGVSFGVPSGVEIEVTVMVDTSDRSLLPERGAESEPALLSHVADVFSKGSVCAVKTPMHVLSHIVARR</sequence>
<accession>A0A9Q0GPS6</accession>
<proteinExistence type="predicted"/>
<comment type="caution">
    <text evidence="1">The sequence shown here is derived from an EMBL/GenBank/DDBJ whole genome shotgun (WGS) entry which is preliminary data.</text>
</comment>
<gene>
    <name evidence="1" type="ORF">NE237_016308</name>
</gene>